<keyword evidence="4" id="KW-1185">Reference proteome</keyword>
<keyword evidence="2" id="KW-0732">Signal</keyword>
<feature type="compositionally biased region" description="Low complexity" evidence="1">
    <location>
        <begin position="566"/>
        <end position="625"/>
    </location>
</feature>
<feature type="chain" id="PRO_5043004899" description="Dickkopf N-terminal cysteine-rich domain-containing protein" evidence="2">
    <location>
        <begin position="25"/>
        <end position="636"/>
    </location>
</feature>
<evidence type="ECO:0000313" key="4">
    <source>
        <dbReference type="Proteomes" id="UP001176521"/>
    </source>
</evidence>
<feature type="region of interest" description="Disordered" evidence="1">
    <location>
        <begin position="566"/>
        <end position="636"/>
    </location>
</feature>
<dbReference type="AlphaFoldDB" id="A0AAN6GBM8"/>
<organism evidence="3 4">
    <name type="scientific">Tilletia horrida</name>
    <dbReference type="NCBI Taxonomy" id="155126"/>
    <lineage>
        <taxon>Eukaryota</taxon>
        <taxon>Fungi</taxon>
        <taxon>Dikarya</taxon>
        <taxon>Basidiomycota</taxon>
        <taxon>Ustilaginomycotina</taxon>
        <taxon>Exobasidiomycetes</taxon>
        <taxon>Tilletiales</taxon>
        <taxon>Tilletiaceae</taxon>
        <taxon>Tilletia</taxon>
    </lineage>
</organism>
<feature type="compositionally biased region" description="Polar residues" evidence="1">
    <location>
        <begin position="626"/>
        <end position="636"/>
    </location>
</feature>
<dbReference type="EMBL" id="JAPDMQ010000155">
    <property type="protein sequence ID" value="KAK0532650.1"/>
    <property type="molecule type" value="Genomic_DNA"/>
</dbReference>
<evidence type="ECO:0000256" key="1">
    <source>
        <dbReference type="SAM" id="MobiDB-lite"/>
    </source>
</evidence>
<evidence type="ECO:0000313" key="3">
    <source>
        <dbReference type="EMBL" id="KAK0532650.1"/>
    </source>
</evidence>
<gene>
    <name evidence="3" type="ORF">OC842_003227</name>
</gene>
<sequence length="636" mass="66999">MLGFLKASGRKLALALLALQLVTASPFALDGDELDSSSLVLGRAVGGKYVGSKCTSNSECYSANCVKTNGTATSTCQRQPTGGPCFADSNCLSRNCDQAKGTCRSYPRNVDTCSYTYDCNPLYDYTCVDGHCLINDSSSCKVDAECMSNLCDKGVCRERPQRPFAPCYVNSECLSSKCDVGPSACHLQDGSVDLCPQSDRTAFCRGYPLGHTCASDAECDVGFCRNGVCSPSKDGDACKATYQCVGESTCGADGKCFTPAKRSLFPDALCHVNASCVSGRCSQTSVTYYNDHGLNPFFDHDDLSPTRCEHLTAGQSGCRTYKDCSYELCLGGVCKLGQPGDRCSVNYQCKDLCSLDGRCYKPSKASDQGVGQPCKTNSDCLSDACEAQGNVVRPLLSDPSKKIRVVDYICSASTEGGACHSTSDCVQGGVCSPQGICTFVKDNGPCTEDNQCSSTFCLVTGKATSGICAKATAGRPCAGPEDGSFCFSGSCGEETCYSYYYQYCYGQPFYCDPVRRLATCRIDSDCMDGSVCSLDKKCRATDGRRCESGGECVSGVCRDGNCARTSSGTTKTTTKATSSSSSKATSTTSTTKKALNTTAILTSQSQTSTKATSSTPSRTARSSNSVEGSATSTKSA</sequence>
<proteinExistence type="predicted"/>
<name>A0AAN6GBM8_9BASI</name>
<comment type="caution">
    <text evidence="3">The sequence shown here is derived from an EMBL/GenBank/DDBJ whole genome shotgun (WGS) entry which is preliminary data.</text>
</comment>
<feature type="signal peptide" evidence="2">
    <location>
        <begin position="1"/>
        <end position="24"/>
    </location>
</feature>
<dbReference type="Proteomes" id="UP001176521">
    <property type="component" value="Unassembled WGS sequence"/>
</dbReference>
<protein>
    <recommendedName>
        <fullName evidence="5">Dickkopf N-terminal cysteine-rich domain-containing protein</fullName>
    </recommendedName>
</protein>
<evidence type="ECO:0000256" key="2">
    <source>
        <dbReference type="SAM" id="SignalP"/>
    </source>
</evidence>
<accession>A0AAN6GBM8</accession>
<evidence type="ECO:0008006" key="5">
    <source>
        <dbReference type="Google" id="ProtNLM"/>
    </source>
</evidence>
<reference evidence="3" key="1">
    <citation type="journal article" date="2023" name="PhytoFront">
        <title>Draft Genome Resources of Seven Strains of Tilletia horrida, Causal Agent of Kernel Smut of Rice.</title>
        <authorList>
            <person name="Khanal S."/>
            <person name="Antony Babu S."/>
            <person name="Zhou X.G."/>
        </authorList>
    </citation>
    <scope>NUCLEOTIDE SEQUENCE</scope>
    <source>
        <strain evidence="3">TX3</strain>
    </source>
</reference>